<evidence type="ECO:0000256" key="2">
    <source>
        <dbReference type="ARBA" id="ARBA00007165"/>
    </source>
</evidence>
<keyword evidence="3 6" id="KW-0812">Transmembrane</keyword>
<feature type="transmembrane region" description="Helical" evidence="6">
    <location>
        <begin position="167"/>
        <end position="187"/>
    </location>
</feature>
<dbReference type="PANTHER" id="PTHR23427:SF2">
    <property type="entry name" value="SURFEIT LOCUS PROTEIN 1"/>
    <property type="match status" value="1"/>
</dbReference>
<dbReference type="EMBL" id="JAAEDI010000018">
    <property type="protein sequence ID" value="MBR0651421.1"/>
    <property type="molecule type" value="Genomic_DNA"/>
</dbReference>
<reference evidence="8" key="1">
    <citation type="journal article" date="2021" name="Syst. Appl. Microbiol.">
        <title>Roseomonas hellenica sp. nov., isolated from roots of wild-growing Alkanna tinctoria.</title>
        <authorList>
            <person name="Rat A."/>
            <person name="Naranjo H.D."/>
            <person name="Lebbe L."/>
            <person name="Cnockaert M."/>
            <person name="Krigas N."/>
            <person name="Grigoriadou K."/>
            <person name="Maloupa E."/>
            <person name="Willems A."/>
        </authorList>
    </citation>
    <scope>NUCLEOTIDE SEQUENCE [LARGE SCALE GENOMIC DNA]</scope>
    <source>
        <strain evidence="8">LMG 31159</strain>
    </source>
</reference>
<feature type="transmembrane region" description="Helical" evidence="6">
    <location>
        <begin position="207"/>
        <end position="228"/>
    </location>
</feature>
<dbReference type="PANTHER" id="PTHR23427">
    <property type="entry name" value="SURFEIT LOCUS PROTEIN"/>
    <property type="match status" value="1"/>
</dbReference>
<dbReference type="InterPro" id="IPR002994">
    <property type="entry name" value="Surf1/Shy1"/>
</dbReference>
<evidence type="ECO:0000313" key="7">
    <source>
        <dbReference type="EMBL" id="MBR0651421.1"/>
    </source>
</evidence>
<evidence type="ECO:0000313" key="8">
    <source>
        <dbReference type="Proteomes" id="UP000698752"/>
    </source>
</evidence>
<keyword evidence="5 6" id="KW-0472">Membrane</keyword>
<evidence type="ECO:0000256" key="1">
    <source>
        <dbReference type="ARBA" id="ARBA00004370"/>
    </source>
</evidence>
<keyword evidence="6" id="KW-1003">Cell membrane</keyword>
<dbReference type="Proteomes" id="UP000698752">
    <property type="component" value="Unassembled WGS sequence"/>
</dbReference>
<name>A0ABS5EK74_9PROT</name>
<evidence type="ECO:0000256" key="6">
    <source>
        <dbReference type="RuleBase" id="RU363076"/>
    </source>
</evidence>
<keyword evidence="4 6" id="KW-1133">Transmembrane helix</keyword>
<comment type="similarity">
    <text evidence="2 6">Belongs to the SURF1 family.</text>
</comment>
<dbReference type="PROSITE" id="PS50895">
    <property type="entry name" value="SURF1"/>
    <property type="match status" value="1"/>
</dbReference>
<organism evidence="7 8">
    <name type="scientific">Neoroseomonas terrae</name>
    <dbReference type="NCBI Taxonomy" id="424799"/>
    <lineage>
        <taxon>Bacteria</taxon>
        <taxon>Pseudomonadati</taxon>
        <taxon>Pseudomonadota</taxon>
        <taxon>Alphaproteobacteria</taxon>
        <taxon>Acetobacterales</taxon>
        <taxon>Acetobacteraceae</taxon>
        <taxon>Neoroseomonas</taxon>
    </lineage>
</organism>
<evidence type="ECO:0000256" key="4">
    <source>
        <dbReference type="ARBA" id="ARBA00022989"/>
    </source>
</evidence>
<protein>
    <recommendedName>
        <fullName evidence="6">SURF1-like protein</fullName>
    </recommendedName>
</protein>
<proteinExistence type="inferred from homology"/>
<dbReference type="CDD" id="cd06662">
    <property type="entry name" value="SURF1"/>
    <property type="match status" value="1"/>
</dbReference>
<comment type="caution">
    <text evidence="7">The sequence shown here is derived from an EMBL/GenBank/DDBJ whole genome shotgun (WGS) entry which is preliminary data.</text>
</comment>
<evidence type="ECO:0000256" key="3">
    <source>
        <dbReference type="ARBA" id="ARBA00022692"/>
    </source>
</evidence>
<evidence type="ECO:0000256" key="5">
    <source>
        <dbReference type="ARBA" id="ARBA00023136"/>
    </source>
</evidence>
<comment type="subcellular location">
    <subcellularLocation>
        <location evidence="6">Cell membrane</location>
        <topology evidence="6">Multi-pass membrane protein</topology>
    </subcellularLocation>
    <subcellularLocation>
        <location evidence="1">Membrane</location>
    </subcellularLocation>
</comment>
<sequence>MPTSPASPPPRPGAWRRLVLPVLVMLPALLALLGLGTWQVQRLLWKTELLERFAETEAAPAQPAGDTPAAYSKVSLTGRFDHGREALLELELRGTTLGGRLVTPLLRNGAVPVLVDRGWVPYEPTRPISHPEGEVTVTGWVRPGETAGLFSANDDVPGRRFYTFDPAVIGAALGLPRVAPWGLVAMGPVDGLPEPTQRLPRPTNNHLGYVITWYGLAVALVGVFAVWARRRLKEKN</sequence>
<dbReference type="RefSeq" id="WP_211870087.1">
    <property type="nucleotide sequence ID" value="NZ_JAAEDI010000018.1"/>
</dbReference>
<accession>A0ABS5EK74</accession>
<dbReference type="Pfam" id="PF02104">
    <property type="entry name" value="SURF1"/>
    <property type="match status" value="1"/>
</dbReference>
<gene>
    <name evidence="7" type="ORF">GXW78_17255</name>
</gene>
<feature type="transmembrane region" description="Helical" evidence="6">
    <location>
        <begin position="18"/>
        <end position="38"/>
    </location>
</feature>
<keyword evidence="8" id="KW-1185">Reference proteome</keyword>
<dbReference type="InterPro" id="IPR045214">
    <property type="entry name" value="Surf1/Surf4"/>
</dbReference>